<dbReference type="Gene3D" id="3.90.226.10">
    <property type="entry name" value="2-enoyl-CoA Hydratase, Chain A, domain 1"/>
    <property type="match status" value="1"/>
</dbReference>
<dbReference type="InterPro" id="IPR001753">
    <property type="entry name" value="Enoyl-CoA_hydra/iso"/>
</dbReference>
<protein>
    <submittedName>
        <fullName evidence="1">Enoyl-CoA hydratase/isomerase family protein</fullName>
    </submittedName>
</protein>
<dbReference type="EMBL" id="JAVKPH010000008">
    <property type="protein sequence ID" value="MDR5652814.1"/>
    <property type="molecule type" value="Genomic_DNA"/>
</dbReference>
<reference evidence="1 2" key="1">
    <citation type="submission" date="2023-09" db="EMBL/GenBank/DDBJ databases">
        <title>Xinfangfangia sedmenti sp. nov., isolated the sedment.</title>
        <authorList>
            <person name="Xu L."/>
        </authorList>
    </citation>
    <scope>NUCLEOTIDE SEQUENCE [LARGE SCALE GENOMIC DNA]</scope>
    <source>
        <strain evidence="1 2">LG-4</strain>
    </source>
</reference>
<dbReference type="Proteomes" id="UP001247754">
    <property type="component" value="Unassembled WGS sequence"/>
</dbReference>
<dbReference type="PANTHER" id="PTHR11941:SF54">
    <property type="entry name" value="ENOYL-COA HYDRATASE, MITOCHONDRIAL"/>
    <property type="match status" value="1"/>
</dbReference>
<evidence type="ECO:0000313" key="2">
    <source>
        <dbReference type="Proteomes" id="UP001247754"/>
    </source>
</evidence>
<dbReference type="SUPFAM" id="SSF52096">
    <property type="entry name" value="ClpP/crotonase"/>
    <property type="match status" value="1"/>
</dbReference>
<keyword evidence="2" id="KW-1185">Reference proteome</keyword>
<comment type="caution">
    <text evidence="1">The sequence shown here is derived from an EMBL/GenBank/DDBJ whole genome shotgun (WGS) entry which is preliminary data.</text>
</comment>
<gene>
    <name evidence="1" type="ORF">RGD00_09375</name>
</gene>
<organism evidence="1 2">
    <name type="scientific">Ruixingdingia sedimenti</name>
    <dbReference type="NCBI Taxonomy" id="3073604"/>
    <lineage>
        <taxon>Bacteria</taxon>
        <taxon>Pseudomonadati</taxon>
        <taxon>Pseudomonadota</taxon>
        <taxon>Alphaproteobacteria</taxon>
        <taxon>Rhodobacterales</taxon>
        <taxon>Paracoccaceae</taxon>
        <taxon>Ruixingdingia</taxon>
    </lineage>
</organism>
<dbReference type="Pfam" id="PF00378">
    <property type="entry name" value="ECH_1"/>
    <property type="match status" value="1"/>
</dbReference>
<sequence>MSGPLRLDHGAVMRLTLAAPRANALEPGLLDAIRRALDTVEAAAPEALLIAGGRNFCSGGDVARFRDAAREGRAVDYARQVVPVLQDIVLRLLALPCTVAVAARGAVTGGGAGFLFAADLAVVAPDCFVQPYYAAMGFAPDGGWTALLPERIGAGAALAWLAADRRVDAGGLVARGLAQAVGDRPEDRAADLLADTDPATRRHLRALVWDDARRAAAARRLDAETEAFMDMIARPETLHRMEHFLS</sequence>
<dbReference type="CDD" id="cd06558">
    <property type="entry name" value="crotonase-like"/>
    <property type="match status" value="1"/>
</dbReference>
<dbReference type="PANTHER" id="PTHR11941">
    <property type="entry name" value="ENOYL-COA HYDRATASE-RELATED"/>
    <property type="match status" value="1"/>
</dbReference>
<proteinExistence type="predicted"/>
<dbReference type="RefSeq" id="WP_310457059.1">
    <property type="nucleotide sequence ID" value="NZ_JAVKPH010000008.1"/>
</dbReference>
<accession>A0ABU1F7L3</accession>
<dbReference type="InterPro" id="IPR029045">
    <property type="entry name" value="ClpP/crotonase-like_dom_sf"/>
</dbReference>
<evidence type="ECO:0000313" key="1">
    <source>
        <dbReference type="EMBL" id="MDR5652814.1"/>
    </source>
</evidence>
<name>A0ABU1F7L3_9RHOB</name>